<dbReference type="EMBL" id="DSVL01000324">
    <property type="protein sequence ID" value="HFH29938.1"/>
    <property type="molecule type" value="Genomic_DNA"/>
</dbReference>
<reference evidence="1" key="1">
    <citation type="journal article" date="2020" name="mSystems">
        <title>Genome- and Community-Level Interaction Insights into Carbon Utilization and Element Cycling Functions of Hydrothermarchaeota in Hydrothermal Sediment.</title>
        <authorList>
            <person name="Zhou Z."/>
            <person name="Liu Y."/>
            <person name="Xu W."/>
            <person name="Pan J."/>
            <person name="Luo Z.H."/>
            <person name="Li M."/>
        </authorList>
    </citation>
    <scope>NUCLEOTIDE SEQUENCE [LARGE SCALE GENOMIC DNA]</scope>
    <source>
        <strain evidence="1">SpSt-503</strain>
    </source>
</reference>
<protein>
    <submittedName>
        <fullName evidence="1">YjjI family glycine radical enzyme</fullName>
    </submittedName>
</protein>
<proteinExistence type="predicted"/>
<sequence length="496" mass="54883">MDPALSIITDKTLTYQQKVAGLARVGEATINPLNISKEIEAYRDAGVICDLNEGSAPYRPRYVVPDYRRYMEQGSVFLGVKPPRDIWEATAALLILYRHVPSITTFPVYLGDIDSLLEPFVRSEDEARKAIGLFLLQIDRTINDSFCHADIGPDETVAGRLILELSREQKNAVPNLSLKLDPQRTSEAFLLKACETALEVAKPSFANHPLFTEEFKALGFDDYAIASCYNGLPVGGGSCTLVRMNLARLAPLAKDLDHFLNQLLPDAVQNQLAYMDERVRFLLEESNFFDSSFLVEEGLIHRDRFTAMFGIVGLAECVNRFSPSGRFGHAEAADALGLDIINRISRQVGAHRNPLLKAAQGRYLLHAQVGIDSDQGVSPGCRIPIGEEPELSDHILRSAPFHNYFPSGIGDVFAFEPTVKTNPAHLMDIVRGAMKSGLRYFSAYAADADVVRITGYLVKRSEIERLNQGKASLQDTTALGRNAVNNLGVLERRLRS</sequence>
<dbReference type="AlphaFoldDB" id="A0A7C3I4X8"/>
<gene>
    <name evidence="1" type="primary">yjjI</name>
    <name evidence="1" type="ORF">ENS59_10585</name>
</gene>
<dbReference type="SUPFAM" id="SSF51998">
    <property type="entry name" value="PFL-like glycyl radical enzymes"/>
    <property type="match status" value="1"/>
</dbReference>
<comment type="caution">
    <text evidence="1">The sequence shown here is derived from an EMBL/GenBank/DDBJ whole genome shotgun (WGS) entry which is preliminary data.</text>
</comment>
<dbReference type="Pfam" id="PF11230">
    <property type="entry name" value="YjjI-like"/>
    <property type="match status" value="1"/>
</dbReference>
<dbReference type="InterPro" id="IPR016905">
    <property type="entry name" value="Glycyl_radical_YjjI-like"/>
</dbReference>
<accession>A0A7C3I4X8</accession>
<name>A0A7C3I4X8_9SPIR</name>
<dbReference type="Gene3D" id="3.20.70.20">
    <property type="match status" value="1"/>
</dbReference>
<evidence type="ECO:0000313" key="1">
    <source>
        <dbReference type="EMBL" id="HFH29938.1"/>
    </source>
</evidence>
<dbReference type="PIRSF" id="PIRSF028991">
    <property type="entry name" value="Glycl_rad_HI0521_prd"/>
    <property type="match status" value="1"/>
</dbReference>
<dbReference type="NCBIfam" id="TIGR04040">
    <property type="entry name" value="glycyl_YjjI"/>
    <property type="match status" value="1"/>
</dbReference>
<organism evidence="1">
    <name type="scientific">Gracilinema caldarium</name>
    <dbReference type="NCBI Taxonomy" id="215591"/>
    <lineage>
        <taxon>Bacteria</taxon>
        <taxon>Pseudomonadati</taxon>
        <taxon>Spirochaetota</taxon>
        <taxon>Spirochaetia</taxon>
        <taxon>Spirochaetales</taxon>
        <taxon>Breznakiellaceae</taxon>
        <taxon>Gracilinema</taxon>
    </lineage>
</organism>